<dbReference type="GO" id="GO:0004674">
    <property type="term" value="F:protein serine/threonine kinase activity"/>
    <property type="evidence" value="ECO:0007669"/>
    <property type="project" value="UniProtKB-EC"/>
</dbReference>
<dbReference type="SUPFAM" id="SSF56436">
    <property type="entry name" value="C-type lectin-like"/>
    <property type="match status" value="1"/>
</dbReference>
<dbReference type="AlphaFoldDB" id="A0A084XYC8"/>
<name>A0A084XYC8_9PROT</name>
<dbReference type="STRING" id="1457154.CAPSK01_002913"/>
<dbReference type="PANTHER" id="PTHR23150:SF19">
    <property type="entry name" value="FORMYLGLYCINE-GENERATING ENZYME"/>
    <property type="match status" value="1"/>
</dbReference>
<dbReference type="EMBL" id="JDSS02000027">
    <property type="protein sequence ID" value="KFB67472.1"/>
    <property type="molecule type" value="Genomic_DNA"/>
</dbReference>
<dbReference type="InterPro" id="IPR016187">
    <property type="entry name" value="CTDL_fold"/>
</dbReference>
<proteinExistence type="predicted"/>
<comment type="caution">
    <text evidence="2">The sequence shown here is derived from an EMBL/GenBank/DDBJ whole genome shotgun (WGS) entry which is preliminary data.</text>
</comment>
<reference evidence="2 3" key="1">
    <citation type="submission" date="2014-07" db="EMBL/GenBank/DDBJ databases">
        <title>Expanding our view of genomic diversity in Candidatus Accumulibacter clades.</title>
        <authorList>
            <person name="Skennerton C.T."/>
            <person name="Barr J.J."/>
            <person name="Slater F.R."/>
            <person name="Bond P.L."/>
            <person name="Tyson G.W."/>
        </authorList>
    </citation>
    <scope>NUCLEOTIDE SEQUENCE [LARGE SCALE GENOMIC DNA]</scope>
    <source>
        <strain evidence="3">SK-01</strain>
    </source>
</reference>
<dbReference type="PANTHER" id="PTHR23150">
    <property type="entry name" value="SULFATASE MODIFYING FACTOR 1, 2"/>
    <property type="match status" value="1"/>
</dbReference>
<accession>A0A084XYC8</accession>
<keyword evidence="2" id="KW-0418">Kinase</keyword>
<dbReference type="Proteomes" id="UP000019812">
    <property type="component" value="Unassembled WGS sequence"/>
</dbReference>
<dbReference type="Gene3D" id="3.90.1580.10">
    <property type="entry name" value="paralog of FGE (formylglycine-generating enzyme)"/>
    <property type="match status" value="1"/>
</dbReference>
<dbReference type="InterPro" id="IPR051043">
    <property type="entry name" value="Sulfatase_Mod_Factor_Kinase"/>
</dbReference>
<sequence>MRDHPARIGEWLAAGQITSTDARNYKQWYFEMSDGDFEALLNRSFSSEVQTQPRWWHDPAYQHPSHPVVGVCWHEARAYCAWLSAQTGQDYRLPSEVEWEAAARGRAGRRYAWEGDFDPGRCNSFESHVRGTTPVGVFPGGDTPQGIADMSGNVWEWTGSLYRPYPYHAEDGRENPEDGDGPRVLRGGSWNNNRDHARCAYRNHNHPGNRNNNVGFRVWGVSHIEQSFASAAQHIGAGEAPQGVPEMSCDHGCAAEAKDLWMAQASPVRTAIRPSGA</sequence>
<dbReference type="Pfam" id="PF03781">
    <property type="entry name" value="FGE-sulfatase"/>
    <property type="match status" value="1"/>
</dbReference>
<gene>
    <name evidence="2" type="primary">pkn1_18</name>
    <name evidence="2" type="ORF">CAPSK01_002913</name>
</gene>
<feature type="domain" description="Sulfatase-modifying factor enzyme-like" evidence="1">
    <location>
        <begin position="49"/>
        <end position="218"/>
    </location>
</feature>
<dbReference type="InterPro" id="IPR005532">
    <property type="entry name" value="SUMF_dom"/>
</dbReference>
<organism evidence="2 3">
    <name type="scientific">Candidatus Accumulibacter vicinus</name>
    <dbReference type="NCBI Taxonomy" id="2954382"/>
    <lineage>
        <taxon>Bacteria</taxon>
        <taxon>Pseudomonadati</taxon>
        <taxon>Pseudomonadota</taxon>
        <taxon>Betaproteobacteria</taxon>
        <taxon>Candidatus Accumulibacter</taxon>
    </lineage>
</organism>
<dbReference type="GO" id="GO:0120147">
    <property type="term" value="F:formylglycine-generating oxidase activity"/>
    <property type="evidence" value="ECO:0007669"/>
    <property type="project" value="TreeGrafter"/>
</dbReference>
<protein>
    <submittedName>
        <fullName evidence="2">Serine/threonine-protein kinase pkn1</fullName>
        <ecNumber evidence="2">2.7.11.1</ecNumber>
    </submittedName>
</protein>
<evidence type="ECO:0000259" key="1">
    <source>
        <dbReference type="Pfam" id="PF03781"/>
    </source>
</evidence>
<dbReference type="EC" id="2.7.11.1" evidence="2"/>
<dbReference type="InterPro" id="IPR042095">
    <property type="entry name" value="SUMF_sf"/>
</dbReference>
<evidence type="ECO:0000313" key="2">
    <source>
        <dbReference type="EMBL" id="KFB67472.1"/>
    </source>
</evidence>
<keyword evidence="2" id="KW-0808">Transferase</keyword>
<evidence type="ECO:0000313" key="3">
    <source>
        <dbReference type="Proteomes" id="UP000019812"/>
    </source>
</evidence>